<keyword evidence="1" id="KW-0378">Hydrolase</keyword>
<dbReference type="Pfam" id="PF00756">
    <property type="entry name" value="Esterase"/>
    <property type="match status" value="1"/>
</dbReference>
<sequence length="262" mass="29529">MALIKCDFYSDALGLSTSMHVILPQQTHNQIGMENVTGSGLHPTLYLLHGMSDDDSIWLRRTSIERYVASLGIAVVMPQVHRSFYTDMAEGGQYWTFISEELPKLARSFFPLSPKREDNFVAGLSMGGYGAFKLALRKPDQYAAAASLSGALDMAAHLSNDAPSALRQAELLRIFGPQFAGSENDLIHLLQESKHNPAPRPLLYQCCGTEDFLYEDNQTFRKACAETDFKLTYEEEPGEHEWGYWDMKIQNVLKWLPLSKRD</sequence>
<name>A0A1G5K8S1_9BACL</name>
<dbReference type="RefSeq" id="WP_090922985.1">
    <property type="nucleotide sequence ID" value="NZ_FMVM01000013.1"/>
</dbReference>
<dbReference type="GO" id="GO:0016747">
    <property type="term" value="F:acyltransferase activity, transferring groups other than amino-acyl groups"/>
    <property type="evidence" value="ECO:0007669"/>
    <property type="project" value="TreeGrafter"/>
</dbReference>
<dbReference type="STRING" id="582692.SAMN05720606_113139"/>
<protein>
    <submittedName>
        <fullName evidence="1">S-formylglutathione hydrolase FrmB</fullName>
    </submittedName>
</protein>
<dbReference type="PANTHER" id="PTHR48098">
    <property type="entry name" value="ENTEROCHELIN ESTERASE-RELATED"/>
    <property type="match status" value="1"/>
</dbReference>
<dbReference type="InterPro" id="IPR029058">
    <property type="entry name" value="AB_hydrolase_fold"/>
</dbReference>
<dbReference type="InterPro" id="IPR000801">
    <property type="entry name" value="Esterase-like"/>
</dbReference>
<keyword evidence="2" id="KW-1185">Reference proteome</keyword>
<dbReference type="Proteomes" id="UP000198538">
    <property type="component" value="Unassembled WGS sequence"/>
</dbReference>
<dbReference type="InterPro" id="IPR050583">
    <property type="entry name" value="Mycobacterial_A85_antigen"/>
</dbReference>
<dbReference type="EMBL" id="FMVM01000013">
    <property type="protein sequence ID" value="SCY96418.1"/>
    <property type="molecule type" value="Genomic_DNA"/>
</dbReference>
<dbReference type="AlphaFoldDB" id="A0A1G5K8S1"/>
<evidence type="ECO:0000313" key="2">
    <source>
        <dbReference type="Proteomes" id="UP000198538"/>
    </source>
</evidence>
<proteinExistence type="predicted"/>
<gene>
    <name evidence="1" type="ORF">SAMN05720606_113139</name>
</gene>
<dbReference type="SUPFAM" id="SSF53474">
    <property type="entry name" value="alpha/beta-Hydrolases"/>
    <property type="match status" value="1"/>
</dbReference>
<dbReference type="Gene3D" id="3.40.50.1820">
    <property type="entry name" value="alpha/beta hydrolase"/>
    <property type="match status" value="1"/>
</dbReference>
<accession>A0A1G5K8S1</accession>
<reference evidence="2" key="1">
    <citation type="submission" date="2016-10" db="EMBL/GenBank/DDBJ databases">
        <authorList>
            <person name="Varghese N."/>
            <person name="Submissions S."/>
        </authorList>
    </citation>
    <scope>NUCLEOTIDE SEQUENCE [LARGE SCALE GENOMIC DNA]</scope>
    <source>
        <strain evidence="2">BL9</strain>
    </source>
</reference>
<evidence type="ECO:0000313" key="1">
    <source>
        <dbReference type="EMBL" id="SCY96418.1"/>
    </source>
</evidence>
<organism evidence="1 2">
    <name type="scientific">Paenibacillus polysaccharolyticus</name>
    <dbReference type="NCBI Taxonomy" id="582692"/>
    <lineage>
        <taxon>Bacteria</taxon>
        <taxon>Bacillati</taxon>
        <taxon>Bacillota</taxon>
        <taxon>Bacilli</taxon>
        <taxon>Bacillales</taxon>
        <taxon>Paenibacillaceae</taxon>
        <taxon>Paenibacillus</taxon>
    </lineage>
</organism>
<dbReference type="PANTHER" id="PTHR48098:SF1">
    <property type="entry name" value="DIACYLGLYCEROL ACYLTRANSFERASE_MYCOLYLTRANSFERASE AG85A"/>
    <property type="match status" value="1"/>
</dbReference>
<dbReference type="GO" id="GO:0016787">
    <property type="term" value="F:hydrolase activity"/>
    <property type="evidence" value="ECO:0007669"/>
    <property type="project" value="UniProtKB-KW"/>
</dbReference>